<evidence type="ECO:0000313" key="5">
    <source>
        <dbReference type="Proteomes" id="UP000318419"/>
    </source>
</evidence>
<keyword evidence="2" id="KW-0472">Membrane</keyword>
<keyword evidence="2" id="KW-1133">Transmembrane helix</keyword>
<evidence type="ECO:0000313" key="4">
    <source>
        <dbReference type="EMBL" id="QDF19774.1"/>
    </source>
</evidence>
<feature type="transmembrane region" description="Helical" evidence="2">
    <location>
        <begin position="58"/>
        <end position="80"/>
    </location>
</feature>
<reference evidence="4 5" key="1">
    <citation type="submission" date="2019-05" db="EMBL/GenBank/DDBJ databases">
        <authorList>
            <person name="Kim R."/>
            <person name="Haleblian K.L."/>
            <person name="Torres C.-L.T."/>
            <person name="Chong M.Y."/>
            <person name="Duong K."/>
            <person name="Lee C."/>
            <person name="Lai L.T."/>
            <person name="Ballew A.S."/>
            <person name="Ly A.M."/>
            <person name="Wu S."/>
            <person name="Ngo R.T."/>
            <person name="Freise A.C."/>
            <person name="Reddi K."/>
            <person name="Moberg-Parker J."/>
            <person name="Garlena R.A."/>
            <person name="Russell D.A."/>
            <person name="Pope W.H."/>
            <person name="Jacobs-Sera D."/>
            <person name="Hatfull G.F."/>
        </authorList>
    </citation>
    <scope>NUCLEOTIDE SEQUENCE [LARGE SCALE GENOMIC DNA]</scope>
</reference>
<proteinExistence type="predicted"/>
<gene>
    <name evidence="4" type="primary">42</name>
    <name evidence="4" type="ORF">SEA_LILSPOTTY_42</name>
</gene>
<keyword evidence="5" id="KW-1185">Reference proteome</keyword>
<feature type="domain" description="DUF732" evidence="3">
    <location>
        <begin position="206"/>
        <end position="270"/>
    </location>
</feature>
<sequence>MTHPNEPRRLGPADAEAETGIAPTEPGAAIEDTEAVTAWSLDDGEEWQPKRWLTPARITVAAISASVLVIGLSAAVAVHYTRDDPPAAAAVAGPPPSGRPPTPKDRDFMARLRERGVPADDWRYYVDWAKLLCRTWQQSGIPPGVQATKWVEQEVREKEPTWSTAQVFQFTANTLSWYCPDIFGPTEEELAAMPPEDRLVFLLGSHVGLKVDDPASVAAMARGVCAELAAGNVVGAVIDGVQAANESHHGWSRDTSTGVVFASIEAYCPEFRGGG</sequence>
<evidence type="ECO:0000256" key="1">
    <source>
        <dbReference type="SAM" id="MobiDB-lite"/>
    </source>
</evidence>
<dbReference type="GeneID" id="80019432"/>
<dbReference type="InterPro" id="IPR007969">
    <property type="entry name" value="DUF732"/>
</dbReference>
<dbReference type="RefSeq" id="YP_010754831.1">
    <property type="nucleotide sequence ID" value="NC_073464.1"/>
</dbReference>
<dbReference type="EMBL" id="MK977707">
    <property type="protein sequence ID" value="QDF19774.1"/>
    <property type="molecule type" value="Genomic_DNA"/>
</dbReference>
<feature type="region of interest" description="Disordered" evidence="1">
    <location>
        <begin position="86"/>
        <end position="105"/>
    </location>
</feature>
<feature type="region of interest" description="Disordered" evidence="1">
    <location>
        <begin position="1"/>
        <end position="31"/>
    </location>
</feature>
<feature type="domain" description="DUF732" evidence="3">
    <location>
        <begin position="104"/>
        <end position="181"/>
    </location>
</feature>
<evidence type="ECO:0000259" key="3">
    <source>
        <dbReference type="Pfam" id="PF05305"/>
    </source>
</evidence>
<dbReference type="KEGG" id="vg:80019432"/>
<evidence type="ECO:0000256" key="2">
    <source>
        <dbReference type="SAM" id="Phobius"/>
    </source>
</evidence>
<feature type="compositionally biased region" description="Basic and acidic residues" evidence="1">
    <location>
        <begin position="1"/>
        <end position="11"/>
    </location>
</feature>
<name>A0A4Y6EWH2_9CAUD</name>
<dbReference type="Pfam" id="PF05305">
    <property type="entry name" value="DUF732"/>
    <property type="match status" value="2"/>
</dbReference>
<keyword evidence="2" id="KW-0812">Transmembrane</keyword>
<organism evidence="4 5">
    <name type="scientific">Mycobacterium phage LilSpotty</name>
    <dbReference type="NCBI Taxonomy" id="2588512"/>
    <lineage>
        <taxon>Viruses</taxon>
        <taxon>Duplodnaviria</taxon>
        <taxon>Heunggongvirae</taxon>
        <taxon>Uroviricota</taxon>
        <taxon>Caudoviricetes</taxon>
        <taxon>Lilspottyvirus</taxon>
        <taxon>Lilspottyvirus lilspotty</taxon>
    </lineage>
</organism>
<dbReference type="Proteomes" id="UP000318419">
    <property type="component" value="Genome"/>
</dbReference>
<protein>
    <recommendedName>
        <fullName evidence="3">DUF732 domain-containing protein</fullName>
    </recommendedName>
</protein>
<accession>A0A4Y6EWH2</accession>